<dbReference type="Proteomes" id="UP000593576">
    <property type="component" value="Unassembled WGS sequence"/>
</dbReference>
<proteinExistence type="predicted"/>
<dbReference type="EMBL" id="JABFAF010000011">
    <property type="protein sequence ID" value="MBA0871813.1"/>
    <property type="molecule type" value="Genomic_DNA"/>
</dbReference>
<keyword evidence="2" id="KW-1185">Reference proteome</keyword>
<evidence type="ECO:0000313" key="2">
    <source>
        <dbReference type="Proteomes" id="UP000593576"/>
    </source>
</evidence>
<sequence>MILCKKIWPLVKYHRWEHFWMIPTDSVVVLLVQEFYASLQDQEFRSTEGNMWESLFVRGKKARGHGYG</sequence>
<dbReference type="OrthoDB" id="995910at2759"/>
<reference evidence="1 2" key="1">
    <citation type="journal article" date="2019" name="Genome Biol. Evol.">
        <title>Insights into the evolution of the New World diploid cottons (Gossypium, subgenus Houzingenia) based on genome sequencing.</title>
        <authorList>
            <person name="Grover C.E."/>
            <person name="Arick M.A. 2nd"/>
            <person name="Thrash A."/>
            <person name="Conover J.L."/>
            <person name="Sanders W.S."/>
            <person name="Peterson D.G."/>
            <person name="Frelichowski J.E."/>
            <person name="Scheffler J.A."/>
            <person name="Scheffler B.E."/>
            <person name="Wendel J.F."/>
        </authorList>
    </citation>
    <scope>NUCLEOTIDE SEQUENCE [LARGE SCALE GENOMIC DNA]</scope>
    <source>
        <strain evidence="1">1</strain>
        <tissue evidence="1">Leaf</tissue>
    </source>
</reference>
<comment type="caution">
    <text evidence="1">The sequence shown here is derived from an EMBL/GenBank/DDBJ whole genome shotgun (WGS) entry which is preliminary data.</text>
</comment>
<accession>A0A7J9ML12</accession>
<dbReference type="AlphaFoldDB" id="A0A7J9ML12"/>
<organism evidence="1 2">
    <name type="scientific">Gossypium schwendimanii</name>
    <name type="common">Cotton</name>
    <dbReference type="NCBI Taxonomy" id="34291"/>
    <lineage>
        <taxon>Eukaryota</taxon>
        <taxon>Viridiplantae</taxon>
        <taxon>Streptophyta</taxon>
        <taxon>Embryophyta</taxon>
        <taxon>Tracheophyta</taxon>
        <taxon>Spermatophyta</taxon>
        <taxon>Magnoliopsida</taxon>
        <taxon>eudicotyledons</taxon>
        <taxon>Gunneridae</taxon>
        <taxon>Pentapetalae</taxon>
        <taxon>rosids</taxon>
        <taxon>malvids</taxon>
        <taxon>Malvales</taxon>
        <taxon>Malvaceae</taxon>
        <taxon>Malvoideae</taxon>
        <taxon>Gossypium</taxon>
    </lineage>
</organism>
<evidence type="ECO:0000313" key="1">
    <source>
        <dbReference type="EMBL" id="MBA0871813.1"/>
    </source>
</evidence>
<protein>
    <submittedName>
        <fullName evidence="1">Uncharacterized protein</fullName>
    </submittedName>
</protein>
<name>A0A7J9ML12_GOSSC</name>
<gene>
    <name evidence="1" type="ORF">Goshw_030342</name>
</gene>